<dbReference type="InterPro" id="IPR018087">
    <property type="entry name" value="Glyco_hydro_5_CS"/>
</dbReference>
<accession>A0A0C3AY13</accession>
<dbReference type="STRING" id="933852.A0A0C3AY13"/>
<dbReference type="GO" id="GO:0008810">
    <property type="term" value="F:cellulase activity"/>
    <property type="evidence" value="ECO:0007669"/>
    <property type="project" value="UniProtKB-EC"/>
</dbReference>
<comment type="catalytic activity">
    <reaction evidence="1">
        <text>Endohydrolysis of (1-&gt;4)-beta-D-glucosidic linkages in cellulose, lichenin and cereal beta-D-glucans.</text>
        <dbReference type="EC" id="3.2.1.4"/>
    </reaction>
</comment>
<evidence type="ECO:0000256" key="1">
    <source>
        <dbReference type="ARBA" id="ARBA00000966"/>
    </source>
</evidence>
<dbReference type="Proteomes" id="UP000054097">
    <property type="component" value="Unassembled WGS sequence"/>
</dbReference>
<dbReference type="GO" id="GO:0009251">
    <property type="term" value="P:glucan catabolic process"/>
    <property type="evidence" value="ECO:0007669"/>
    <property type="project" value="TreeGrafter"/>
</dbReference>
<dbReference type="PANTHER" id="PTHR34142:SF1">
    <property type="entry name" value="GLYCOSIDE HYDROLASE FAMILY 5 DOMAIN-CONTAINING PROTEIN"/>
    <property type="match status" value="1"/>
</dbReference>
<evidence type="ECO:0000259" key="8">
    <source>
        <dbReference type="Pfam" id="PF00150"/>
    </source>
</evidence>
<dbReference type="InterPro" id="IPR001547">
    <property type="entry name" value="Glyco_hydro_5"/>
</dbReference>
<sequence>MKFFVALAALATLASSVVAQTEVCSNATKFKYFGVNQSCAEFGDGKIPGILNTDYTWPSPSSIDFFLGKGMNSFRIPFMLERLCPPATGMTGAFDATYLQGLKTIVSYITSKGGYAAIEPHNYARYNGVVITDYAAFQTFWQHLAQEFSSNDKVVFDICNEPYGIAATDAASLMQAGIDGVRASGATQLILVEGTSWSGAHSWISSGNADAFVGLTDPLDNFAFEMHQYLDSDSSGSNATCVSATVGAERLAAASAWLIANNKKGVLGEMGGGSNDVCIAAIKGALCHLQQQGGAWLGFFWWAAGPWWGTYFQSIEPPSGPAVARILPEALLPFV</sequence>
<evidence type="ECO:0000256" key="2">
    <source>
        <dbReference type="ARBA" id="ARBA00005641"/>
    </source>
</evidence>
<feature type="signal peptide" evidence="7">
    <location>
        <begin position="1"/>
        <end position="19"/>
    </location>
</feature>
<dbReference type="HOGENOM" id="CLU_029718_0_2_1"/>
<dbReference type="SUPFAM" id="SSF51445">
    <property type="entry name" value="(Trans)glycosidases"/>
    <property type="match status" value="1"/>
</dbReference>
<evidence type="ECO:0000256" key="3">
    <source>
        <dbReference type="ARBA" id="ARBA00012601"/>
    </source>
</evidence>
<evidence type="ECO:0000256" key="4">
    <source>
        <dbReference type="ARBA" id="ARBA00022801"/>
    </source>
</evidence>
<feature type="domain" description="Glycoside hydrolase family 5" evidence="8">
    <location>
        <begin position="54"/>
        <end position="304"/>
    </location>
</feature>
<comment type="similarity">
    <text evidence="2 6">Belongs to the glycosyl hydrolase 5 (cellulase A) family.</text>
</comment>
<keyword evidence="7" id="KW-0732">Signal</keyword>
<keyword evidence="5 6" id="KW-0326">Glycosidase</keyword>
<gene>
    <name evidence="9" type="ORF">M408DRAFT_10752</name>
</gene>
<evidence type="ECO:0000313" key="10">
    <source>
        <dbReference type="Proteomes" id="UP000054097"/>
    </source>
</evidence>
<protein>
    <recommendedName>
        <fullName evidence="3">cellulase</fullName>
        <ecNumber evidence="3">3.2.1.4</ecNumber>
    </recommendedName>
</protein>
<dbReference type="Gene3D" id="3.20.20.80">
    <property type="entry name" value="Glycosidases"/>
    <property type="match status" value="1"/>
</dbReference>
<organism evidence="9 10">
    <name type="scientific">Serendipita vermifera MAFF 305830</name>
    <dbReference type="NCBI Taxonomy" id="933852"/>
    <lineage>
        <taxon>Eukaryota</taxon>
        <taxon>Fungi</taxon>
        <taxon>Dikarya</taxon>
        <taxon>Basidiomycota</taxon>
        <taxon>Agaricomycotina</taxon>
        <taxon>Agaricomycetes</taxon>
        <taxon>Sebacinales</taxon>
        <taxon>Serendipitaceae</taxon>
        <taxon>Serendipita</taxon>
    </lineage>
</organism>
<dbReference type="InterPro" id="IPR017853">
    <property type="entry name" value="GH"/>
</dbReference>
<dbReference type="OrthoDB" id="5823761at2759"/>
<evidence type="ECO:0000256" key="5">
    <source>
        <dbReference type="ARBA" id="ARBA00023295"/>
    </source>
</evidence>
<keyword evidence="4 6" id="KW-0378">Hydrolase</keyword>
<evidence type="ECO:0000256" key="7">
    <source>
        <dbReference type="SAM" id="SignalP"/>
    </source>
</evidence>
<feature type="chain" id="PRO_5002161268" description="cellulase" evidence="7">
    <location>
        <begin position="20"/>
        <end position="335"/>
    </location>
</feature>
<name>A0A0C3AY13_SERVB</name>
<dbReference type="AlphaFoldDB" id="A0A0C3AY13"/>
<reference evidence="10" key="2">
    <citation type="submission" date="2015-01" db="EMBL/GenBank/DDBJ databases">
        <title>Evolutionary Origins and Diversification of the Mycorrhizal Mutualists.</title>
        <authorList>
            <consortium name="DOE Joint Genome Institute"/>
            <consortium name="Mycorrhizal Genomics Consortium"/>
            <person name="Kohler A."/>
            <person name="Kuo A."/>
            <person name="Nagy L.G."/>
            <person name="Floudas D."/>
            <person name="Copeland A."/>
            <person name="Barry K.W."/>
            <person name="Cichocki N."/>
            <person name="Veneault-Fourrey C."/>
            <person name="LaButti K."/>
            <person name="Lindquist E.A."/>
            <person name="Lipzen A."/>
            <person name="Lundell T."/>
            <person name="Morin E."/>
            <person name="Murat C."/>
            <person name="Riley R."/>
            <person name="Ohm R."/>
            <person name="Sun H."/>
            <person name="Tunlid A."/>
            <person name="Henrissat B."/>
            <person name="Grigoriev I.V."/>
            <person name="Hibbett D.S."/>
            <person name="Martin F."/>
        </authorList>
    </citation>
    <scope>NUCLEOTIDE SEQUENCE [LARGE SCALE GENOMIC DNA]</scope>
    <source>
        <strain evidence="10">MAFF 305830</strain>
    </source>
</reference>
<proteinExistence type="inferred from homology"/>
<reference evidence="9 10" key="1">
    <citation type="submission" date="2014-04" db="EMBL/GenBank/DDBJ databases">
        <authorList>
            <consortium name="DOE Joint Genome Institute"/>
            <person name="Kuo A."/>
            <person name="Zuccaro A."/>
            <person name="Kohler A."/>
            <person name="Nagy L.G."/>
            <person name="Floudas D."/>
            <person name="Copeland A."/>
            <person name="Barry K.W."/>
            <person name="Cichocki N."/>
            <person name="Veneault-Fourrey C."/>
            <person name="LaButti K."/>
            <person name="Lindquist E.A."/>
            <person name="Lipzen A."/>
            <person name="Lundell T."/>
            <person name="Morin E."/>
            <person name="Murat C."/>
            <person name="Sun H."/>
            <person name="Tunlid A."/>
            <person name="Henrissat B."/>
            <person name="Grigoriev I.V."/>
            <person name="Hibbett D.S."/>
            <person name="Martin F."/>
            <person name="Nordberg H.P."/>
            <person name="Cantor M.N."/>
            <person name="Hua S.X."/>
        </authorList>
    </citation>
    <scope>NUCLEOTIDE SEQUENCE [LARGE SCALE GENOMIC DNA]</scope>
    <source>
        <strain evidence="9 10">MAFF 305830</strain>
    </source>
</reference>
<evidence type="ECO:0000313" key="9">
    <source>
        <dbReference type="EMBL" id="KIM24874.1"/>
    </source>
</evidence>
<dbReference type="PANTHER" id="PTHR34142">
    <property type="entry name" value="ENDO-BETA-1,4-GLUCANASE A"/>
    <property type="match status" value="1"/>
</dbReference>
<dbReference type="PROSITE" id="PS00659">
    <property type="entry name" value="GLYCOSYL_HYDROL_F5"/>
    <property type="match status" value="1"/>
</dbReference>
<dbReference type="EMBL" id="KN824319">
    <property type="protein sequence ID" value="KIM24874.1"/>
    <property type="molecule type" value="Genomic_DNA"/>
</dbReference>
<keyword evidence="10" id="KW-1185">Reference proteome</keyword>
<dbReference type="Pfam" id="PF00150">
    <property type="entry name" value="Cellulase"/>
    <property type="match status" value="1"/>
</dbReference>
<evidence type="ECO:0000256" key="6">
    <source>
        <dbReference type="RuleBase" id="RU361153"/>
    </source>
</evidence>
<dbReference type="EC" id="3.2.1.4" evidence="3"/>